<feature type="compositionally biased region" description="Polar residues" evidence="2">
    <location>
        <begin position="497"/>
        <end position="519"/>
    </location>
</feature>
<feature type="region of interest" description="Disordered" evidence="2">
    <location>
        <begin position="1"/>
        <end position="117"/>
    </location>
</feature>
<gene>
    <name evidence="3" type="ORF">JY651_17630</name>
</gene>
<protein>
    <submittedName>
        <fullName evidence="3">Uncharacterized protein</fullName>
    </submittedName>
</protein>
<feature type="coiled-coil region" evidence="1">
    <location>
        <begin position="1232"/>
        <end position="1284"/>
    </location>
</feature>
<sequence>MGFAPVGGSGTSGFNPAEAARRAEAARQQAEAARRAAEAARKAAEEARRAAEAARRDAEAARQQQAAAQKAAANAQQAARKPGQTPEAAKKSQADAAAAAKALQQASEKVTSTNKALQAAEEKVALTAKQAQEGMGRANSVALQEKKTPPFTQKDLDGIKPKANELVSAFEGTNRRAELEKLLGTARPPRPAAQPKTEAPPTTGLAPNTQTGEKPPASLDAVDAKDIEAARKLPDGQTYTDPSSGAKYQVKKNATSGEMVLSDPASGNTVTVKPDGSYTSTVTAKEQTQSGGSRETSWTKSADALGRPTGLESRKSQTEQHPETGNTTTTSTTKYDTSRSPPVPRSRTEEVRMEKPPAELARQPGAPQGPATVKTETEFNAQGLPAKQVKTTQVQTPGFKADDVNAFEAGQNTALQNASKGEGHHKANNAPTSLKPGESSLTITEETRFNAQGEPAVSTQKSETVATQPLKTDKNGNGVLVVRTQQEVTRGPKDAASTDSLPAISSSTPGNITQRTTATGYDPDGSRFKPGHASRTQTVSQASGTVDANGQPQLQHQPTEVKSLQEANDNRWKYDHVSFEAGADGKPVPGKEPKQLDKERQLPWYDDAKDFVVDGLIDLANAAGDIAGDALNFAKEALLKPVDAVLDQATAPVEGALADEIKKLNSPGDALTLSGGLSGKVGLKGGLDGEIEVEMTSDGKYQLSAEVTGDFGVGLVASASVSAGGRMEMTFDTPEEAARAALIMGKGPAAIASGGEDQKFMQDHLTAMEVNLGVQAEAGLGGKAGPFNAELSASIGATQSYRVEFEKGKPTYLVSTVEIEGSAAGSIAAGFKDKLGGQVGGELSGTVSLETRIPIDRSKVDTRDVMAFISNPVTAALVDSAETTISIEGSRDLGKEGKFFTTELSGLSGKDLQGVAKKLMNGEFETAFDGVQYESKTTEGSYKDDELGFSVKLGVVDVELNARHRDMTAEGSGGDAGPKVEVGGEGEGGGTTRRNHGSHGSSGSSGASGGSRSTGGSGGTSGSNGASGGSGSAGGRGGTSGSNGAPAGSNSPTSGSNSPASGSNSPTSGNTGPASGSNGPTGRPPATRLPPTEFRLNPATGQLMPVAPRDGGPPRTTRTERPGSPELTGGRPDATTAPGDTRATSERPVPVVRNPELPGRTTRVRYDNGQVRIEAGPAATPEDIQAHMETARVLQRYEGARGKVRQLIDKVKQVLTGMPGYGSQGFESRLEVRKLNNILQSLQATQRQLETMTGATGNATPAQRADLERQIASVERQLRTHEAQVYSLDTGRGYVAREDDTAGPPPGTGTGRPARSPEERAFLLLAAQDEYYVYPPGNTALERMQAPAREWEVMPFNQFRDPSQRQTNLLNAAAADVVRLREEASRATGPERTRLENEAREAERRVRSHIRRRIPGHSPDHIPSNAAMETRQDEGNLIDMRGTGRPRDLDRESTENEGNSMIVTFRNHRLRSETYGGKNLRTNKVTGEKRWLEDARNPEAAVMRDSRAYLEHLRQTNQLTPAITADFIRLYWSGIVNGTHGRSEANEEMLLDYLDHAEAAARASP</sequence>
<feature type="compositionally biased region" description="Gly residues" evidence="2">
    <location>
        <begin position="1"/>
        <end position="11"/>
    </location>
</feature>
<feature type="compositionally biased region" description="Basic and acidic residues" evidence="2">
    <location>
        <begin position="144"/>
        <end position="160"/>
    </location>
</feature>
<feature type="compositionally biased region" description="Polar residues" evidence="2">
    <location>
        <begin position="107"/>
        <end position="116"/>
    </location>
</feature>
<feature type="region of interest" description="Disordered" evidence="2">
    <location>
        <begin position="416"/>
        <end position="564"/>
    </location>
</feature>
<feature type="region of interest" description="Disordered" evidence="2">
    <location>
        <begin position="966"/>
        <end position="1162"/>
    </location>
</feature>
<evidence type="ECO:0000256" key="2">
    <source>
        <dbReference type="SAM" id="MobiDB-lite"/>
    </source>
</evidence>
<dbReference type="RefSeq" id="WP_206728181.1">
    <property type="nucleotide sequence ID" value="NZ_CP071090.1"/>
</dbReference>
<evidence type="ECO:0000313" key="3">
    <source>
        <dbReference type="EMBL" id="QSQ26636.1"/>
    </source>
</evidence>
<name>A0ABX7P862_9BACT</name>
<feature type="compositionally biased region" description="Low complexity" evidence="2">
    <location>
        <begin position="1042"/>
        <end position="1073"/>
    </location>
</feature>
<evidence type="ECO:0000313" key="4">
    <source>
        <dbReference type="Proteomes" id="UP000662747"/>
    </source>
</evidence>
<reference evidence="3 4" key="1">
    <citation type="submission" date="2021-02" db="EMBL/GenBank/DDBJ databases">
        <title>De Novo genome assembly of isolated myxobacteria.</title>
        <authorList>
            <person name="Stevens D.C."/>
        </authorList>
    </citation>
    <scope>NUCLEOTIDE SEQUENCE [LARGE SCALE GENOMIC DNA]</scope>
    <source>
        <strain evidence="4">SCPEA02</strain>
    </source>
</reference>
<feature type="compositionally biased region" description="Polar residues" evidence="2">
    <location>
        <begin position="457"/>
        <end position="470"/>
    </location>
</feature>
<feature type="region of interest" description="Disordered" evidence="2">
    <location>
        <begin position="1383"/>
        <end position="1406"/>
    </location>
</feature>
<evidence type="ECO:0000256" key="1">
    <source>
        <dbReference type="SAM" id="Coils"/>
    </source>
</evidence>
<organism evidence="3 4">
    <name type="scientific">Pyxidicoccus parkwayensis</name>
    <dbReference type="NCBI Taxonomy" id="2813578"/>
    <lineage>
        <taxon>Bacteria</taxon>
        <taxon>Pseudomonadati</taxon>
        <taxon>Myxococcota</taxon>
        <taxon>Myxococcia</taxon>
        <taxon>Myxococcales</taxon>
        <taxon>Cystobacterineae</taxon>
        <taxon>Myxococcaceae</taxon>
        <taxon>Pyxidicoccus</taxon>
    </lineage>
</organism>
<accession>A0ABX7P862</accession>
<feature type="compositionally biased region" description="Gly residues" evidence="2">
    <location>
        <begin position="1006"/>
        <end position="1041"/>
    </location>
</feature>
<feature type="compositionally biased region" description="Basic and acidic residues" evidence="2">
    <location>
        <begin position="222"/>
        <end position="234"/>
    </location>
</feature>
<feature type="compositionally biased region" description="Basic and acidic residues" evidence="2">
    <location>
        <begin position="346"/>
        <end position="357"/>
    </location>
</feature>
<proteinExistence type="predicted"/>
<feature type="compositionally biased region" description="Basic and acidic residues" evidence="2">
    <location>
        <begin position="32"/>
        <end position="60"/>
    </location>
</feature>
<feature type="region of interest" description="Disordered" evidence="2">
    <location>
        <begin position="1290"/>
        <end position="1317"/>
    </location>
</feature>
<feature type="compositionally biased region" description="Low complexity" evidence="2">
    <location>
        <begin position="61"/>
        <end position="80"/>
    </location>
</feature>
<feature type="compositionally biased region" description="Polar residues" evidence="2">
    <location>
        <begin position="534"/>
        <end position="564"/>
    </location>
</feature>
<dbReference type="EMBL" id="CP071090">
    <property type="protein sequence ID" value="QSQ26636.1"/>
    <property type="molecule type" value="Genomic_DNA"/>
</dbReference>
<dbReference type="Proteomes" id="UP000662747">
    <property type="component" value="Chromosome"/>
</dbReference>
<feature type="compositionally biased region" description="Basic and acidic residues" evidence="2">
    <location>
        <begin position="312"/>
        <end position="322"/>
    </location>
</feature>
<feature type="compositionally biased region" description="Basic and acidic residues" evidence="2">
    <location>
        <begin position="1383"/>
        <end position="1405"/>
    </location>
</feature>
<feature type="compositionally biased region" description="Low complexity" evidence="2">
    <location>
        <begin position="94"/>
        <end position="106"/>
    </location>
</feature>
<feature type="region of interest" description="Disordered" evidence="2">
    <location>
        <begin position="183"/>
        <end position="394"/>
    </location>
</feature>
<feature type="region of interest" description="Disordered" evidence="2">
    <location>
        <begin position="579"/>
        <end position="598"/>
    </location>
</feature>
<feature type="region of interest" description="Disordered" evidence="2">
    <location>
        <begin position="130"/>
        <end position="160"/>
    </location>
</feature>
<feature type="compositionally biased region" description="Low complexity" evidence="2">
    <location>
        <begin position="324"/>
        <end position="335"/>
    </location>
</feature>
<feature type="compositionally biased region" description="Polar residues" evidence="2">
    <location>
        <begin position="265"/>
        <end position="300"/>
    </location>
</feature>
<keyword evidence="4" id="KW-1185">Reference proteome</keyword>
<keyword evidence="1" id="KW-0175">Coiled coil</keyword>
<feature type="compositionally biased region" description="Basic and acidic residues" evidence="2">
    <location>
        <begin position="589"/>
        <end position="598"/>
    </location>
</feature>